<dbReference type="InterPro" id="IPR000368">
    <property type="entry name" value="Sucrose_synth_GT-B1"/>
</dbReference>
<dbReference type="Pfam" id="PF24861">
    <property type="entry name" value="SUS_N"/>
    <property type="match status" value="1"/>
</dbReference>
<evidence type="ECO:0000259" key="11">
    <source>
        <dbReference type="Pfam" id="PF24862"/>
    </source>
</evidence>
<protein>
    <recommendedName>
        <fullName evidence="3 7">Sucrose synthase</fullName>
        <ecNumber evidence="2 7">2.4.1.13</ecNumber>
    </recommendedName>
</protein>
<reference evidence="12 13" key="1">
    <citation type="journal article" date="2022" name="J. Am. Chem. Soc.">
        <title>Biosynthesis of Guanitoxin Enables Global Environmental Detection in Freshwater Cyanobacteria.</title>
        <authorList>
            <person name="Lima S.T."/>
            <person name="Fallon T.R."/>
            <person name="Cordoza J.L."/>
            <person name="Chekan J.R."/>
            <person name="Delbaje E."/>
            <person name="Hopiavuori A.R."/>
            <person name="Alvarenga D.O."/>
            <person name="Wood S.M."/>
            <person name="Luhavaya H."/>
            <person name="Baumgartner J.T."/>
            <person name="Dorr F.A."/>
            <person name="Etchegaray A."/>
            <person name="Pinto E."/>
            <person name="McKinnie S.M.K."/>
            <person name="Fiore M.F."/>
            <person name="Moore B.S."/>
        </authorList>
    </citation>
    <scope>NUCLEOTIDE SEQUENCE [LARGE SCALE GENOMIC DNA]</scope>
    <source>
        <strain evidence="12 13">ITEP-024</strain>
    </source>
</reference>
<dbReference type="Gene3D" id="3.10.450.330">
    <property type="match status" value="1"/>
</dbReference>
<dbReference type="Pfam" id="PF00534">
    <property type="entry name" value="Glycos_transf_1"/>
    <property type="match status" value="1"/>
</dbReference>
<dbReference type="Pfam" id="PF00862">
    <property type="entry name" value="GT-B_Sucrose_synth"/>
    <property type="match status" value="1"/>
</dbReference>
<dbReference type="EMBL" id="CP080598">
    <property type="protein sequence ID" value="QYX29961.1"/>
    <property type="molecule type" value="Genomic_DNA"/>
</dbReference>
<feature type="domain" description="Glycosyl transferase family 1" evidence="8">
    <location>
        <begin position="561"/>
        <end position="727"/>
    </location>
</feature>
<keyword evidence="13" id="KW-1185">Reference proteome</keyword>
<evidence type="ECO:0000256" key="2">
    <source>
        <dbReference type="ARBA" id="ARBA00012540"/>
    </source>
</evidence>
<keyword evidence="4 12" id="KW-0328">Glycosyltransferase</keyword>
<comment type="similarity">
    <text evidence="1">Belongs to the glycosyltransferase 1 family.</text>
</comment>
<evidence type="ECO:0000313" key="12">
    <source>
        <dbReference type="EMBL" id="QYX29961.1"/>
    </source>
</evidence>
<dbReference type="PANTHER" id="PTHR45839">
    <property type="match status" value="1"/>
</dbReference>
<feature type="domain" description="Sucrose synthase EPBD" evidence="11">
    <location>
        <begin position="146"/>
        <end position="234"/>
    </location>
</feature>
<evidence type="ECO:0000256" key="4">
    <source>
        <dbReference type="ARBA" id="ARBA00022676"/>
    </source>
</evidence>
<feature type="domain" description="Sucrose synthase first GT-B" evidence="9">
    <location>
        <begin position="257"/>
        <end position="549"/>
    </location>
</feature>
<keyword evidence="5 12" id="KW-0808">Transferase</keyword>
<evidence type="ECO:0000256" key="6">
    <source>
        <dbReference type="ARBA" id="ARBA00049030"/>
    </source>
</evidence>
<dbReference type="Proteomes" id="UP000826540">
    <property type="component" value="Chromosome"/>
</dbReference>
<dbReference type="Gene3D" id="1.20.120.1230">
    <property type="match status" value="1"/>
</dbReference>
<gene>
    <name evidence="12" type="ORF">K2F26_13340</name>
</gene>
<evidence type="ECO:0000256" key="3">
    <source>
        <dbReference type="ARBA" id="ARBA00020955"/>
    </source>
</evidence>
<organism evidence="12 13">
    <name type="scientific">Sphaerospermopsis torques-reginae ITEP-024</name>
    <dbReference type="NCBI Taxonomy" id="984208"/>
    <lineage>
        <taxon>Bacteria</taxon>
        <taxon>Bacillati</taxon>
        <taxon>Cyanobacteriota</taxon>
        <taxon>Cyanophyceae</taxon>
        <taxon>Nostocales</taxon>
        <taxon>Aphanizomenonaceae</taxon>
        <taxon>Sphaerospermopsis</taxon>
        <taxon>Sphaerospermopsis torques-reginae</taxon>
    </lineage>
</organism>
<dbReference type="Pfam" id="PF24862">
    <property type="entry name" value="SUS_EPBD"/>
    <property type="match status" value="1"/>
</dbReference>
<evidence type="ECO:0000259" key="8">
    <source>
        <dbReference type="Pfam" id="PF00534"/>
    </source>
</evidence>
<evidence type="ECO:0000256" key="5">
    <source>
        <dbReference type="ARBA" id="ARBA00022679"/>
    </source>
</evidence>
<dbReference type="PANTHER" id="PTHR45839:SF7">
    <property type="entry name" value="SUCROSE SYNTHASE 1"/>
    <property type="match status" value="1"/>
</dbReference>
<proteinExistence type="inferred from homology"/>
<dbReference type="InterPro" id="IPR056736">
    <property type="entry name" value="SUS_EPBD"/>
</dbReference>
<comment type="catalytic activity">
    <reaction evidence="6">
        <text>an NDP-alpha-D-glucose + D-fructose = a ribonucleoside 5'-diphosphate + sucrose + H(+)</text>
        <dbReference type="Rhea" id="RHEA:16241"/>
        <dbReference type="ChEBI" id="CHEBI:15378"/>
        <dbReference type="ChEBI" id="CHEBI:17992"/>
        <dbReference type="ChEBI" id="CHEBI:37721"/>
        <dbReference type="ChEBI" id="CHEBI:57930"/>
        <dbReference type="ChEBI" id="CHEBI:76533"/>
        <dbReference type="EC" id="2.4.1.13"/>
    </reaction>
</comment>
<name>A0ABX8WU74_9CYAN</name>
<dbReference type="Gene3D" id="3.40.50.2000">
    <property type="entry name" value="Glycogen Phosphorylase B"/>
    <property type="match status" value="2"/>
</dbReference>
<accession>A0ABX8WU74</accession>
<feature type="domain" description="Sucrose synthase N-terminal" evidence="10">
    <location>
        <begin position="11"/>
        <end position="111"/>
    </location>
</feature>
<evidence type="ECO:0000256" key="1">
    <source>
        <dbReference type="ARBA" id="ARBA00006530"/>
    </source>
</evidence>
<dbReference type="EC" id="2.4.1.13" evidence="2 7"/>
<dbReference type="GO" id="GO:0016157">
    <property type="term" value="F:sucrose synthase activity"/>
    <property type="evidence" value="ECO:0007669"/>
    <property type="project" value="UniProtKB-EC"/>
</dbReference>
<evidence type="ECO:0000259" key="9">
    <source>
        <dbReference type="Pfam" id="PF00862"/>
    </source>
</evidence>
<dbReference type="NCBIfam" id="TIGR02470">
    <property type="entry name" value="sucr_synth"/>
    <property type="match status" value="1"/>
</dbReference>
<evidence type="ECO:0000313" key="13">
    <source>
        <dbReference type="Proteomes" id="UP000826540"/>
    </source>
</evidence>
<dbReference type="RefSeq" id="WP_220608219.1">
    <property type="nucleotide sequence ID" value="NZ_CP080598.1"/>
</dbReference>
<sequence length="811" mass="94687">MYELFQAILNSEEKTEIRQFLCTLYSQDKRYFLRNEILQAFADYCHQSQKPAYFYHSSSLGTLIHYTHEIILERENTWFVVRPRIASQEVWRLTSDFTQFDLMTPKEFLDVSDRLVNRYQSHILEIDLHPFYQASPRISDPRNIGQGLTFLNHYLCNQFVTDPQYWLDKLFQALQGIQYNGMRLLIGDRIRSGIQFAKQIKPAITFLSELPPHQPYPEFRFQLQQLGFEAGWGNNAARFKETLELLQRLIDTPQPSLLEAFVSRIPAVFRVVLVSIHGWVAQEDVLGREETLGQVIYVLEQARSLENKLQEEIKLAGLDCLGIKPHVIILTRLIPNCQGTFCDLRLEKVNNTENAWILRIPFTDSHPEITNNWISKFEIWSYLEKFAQDAEKELLEQFQGQPNLIIGNYSDGNLVAFLLSRSLKVTQCNIAHSLEKPKNLFSNLYWQELEEKYHFSAQFTADLISMNAADFIIASTYQEIVGTPDTMGQYESYKCFTMPELYHVVDGIDLFNPKFNMVAPGVSETFFFPYNQTEKRNPQESQHIQNLLFHQEDDHIFGKLEDINKRPIFAVAPITSIKNLTGLAECFGKSQELQSRCNLILLTSKLSPDEATNPEEAEEIEKLHNIINQYNLYNKIRWLGMRLPSSKIGEAYRIIGDKQGIFVHFALYEAFGRSILEAMISGLPTFATKFGGALEIIEDWQNGFHLNPTELEGTAKTIINFLDKCESHPDYWQETSQWMIERIRHKYNWNLHTEQLLVLAKMFSFWNFIAPEDNEARDRYMETLFYLIYKPRAEKIIPHTQQQQQKQYLPI</sequence>
<dbReference type="InterPro" id="IPR056735">
    <property type="entry name" value="SUS_N"/>
</dbReference>
<evidence type="ECO:0000259" key="10">
    <source>
        <dbReference type="Pfam" id="PF24861"/>
    </source>
</evidence>
<dbReference type="SUPFAM" id="SSF53756">
    <property type="entry name" value="UDP-Glycosyltransferase/glycogen phosphorylase"/>
    <property type="match status" value="1"/>
</dbReference>
<evidence type="ECO:0000256" key="7">
    <source>
        <dbReference type="NCBIfam" id="TIGR02470"/>
    </source>
</evidence>
<dbReference type="InterPro" id="IPR012820">
    <property type="entry name" value="Sucrose_synthase_pln/cyn"/>
</dbReference>
<dbReference type="InterPro" id="IPR001296">
    <property type="entry name" value="Glyco_trans_1"/>
</dbReference>